<dbReference type="RefSeq" id="WP_026427060.1">
    <property type="nucleotide sequence ID" value="NZ_CBCRWE010000048.1"/>
</dbReference>
<evidence type="ECO:0000256" key="4">
    <source>
        <dbReference type="ARBA" id="ARBA00022692"/>
    </source>
</evidence>
<evidence type="ECO:0000313" key="10">
    <source>
        <dbReference type="EMBL" id="VEG73744.1"/>
    </source>
</evidence>
<dbReference type="SUPFAM" id="SSF160240">
    <property type="entry name" value="Cation efflux protein cytoplasmic domain-like"/>
    <property type="match status" value="1"/>
</dbReference>
<dbReference type="Gene3D" id="1.20.1510.10">
    <property type="entry name" value="Cation efflux protein transmembrane domain"/>
    <property type="match status" value="1"/>
</dbReference>
<dbReference type="PANTHER" id="PTHR43840">
    <property type="entry name" value="MITOCHONDRIAL METAL TRANSPORTER 1-RELATED"/>
    <property type="match status" value="1"/>
</dbReference>
<protein>
    <submittedName>
        <fullName evidence="10">Ferrous-iron efflux pump FieF</fullName>
    </submittedName>
</protein>
<dbReference type="InterPro" id="IPR027470">
    <property type="entry name" value="Cation_efflux_CTD"/>
</dbReference>
<dbReference type="InterPro" id="IPR050291">
    <property type="entry name" value="CDF_Transporter"/>
</dbReference>
<reference evidence="10 11" key="1">
    <citation type="submission" date="2018-12" db="EMBL/GenBank/DDBJ databases">
        <authorList>
            <consortium name="Pathogen Informatics"/>
        </authorList>
    </citation>
    <scope>NUCLEOTIDE SEQUENCE [LARGE SCALE GENOMIC DNA]</scope>
    <source>
        <strain evidence="10 11">NCTC11923</strain>
    </source>
</reference>
<gene>
    <name evidence="10" type="primary">fieF</name>
    <name evidence="10" type="ORF">NCTC11923_00353</name>
</gene>
<evidence type="ECO:0000256" key="7">
    <source>
        <dbReference type="SAM" id="Phobius"/>
    </source>
</evidence>
<feature type="transmembrane region" description="Helical" evidence="7">
    <location>
        <begin position="117"/>
        <end position="139"/>
    </location>
</feature>
<feature type="domain" description="Cation efflux protein transmembrane" evidence="8">
    <location>
        <begin position="17"/>
        <end position="210"/>
    </location>
</feature>
<evidence type="ECO:0000256" key="6">
    <source>
        <dbReference type="ARBA" id="ARBA00023136"/>
    </source>
</evidence>
<dbReference type="GO" id="GO:0006882">
    <property type="term" value="P:intracellular zinc ion homeostasis"/>
    <property type="evidence" value="ECO:0007669"/>
    <property type="project" value="TreeGrafter"/>
</dbReference>
<evidence type="ECO:0000256" key="3">
    <source>
        <dbReference type="ARBA" id="ARBA00022448"/>
    </source>
</evidence>
<evidence type="ECO:0000313" key="11">
    <source>
        <dbReference type="Proteomes" id="UP000276899"/>
    </source>
</evidence>
<feature type="transmembrane region" description="Helical" evidence="7">
    <location>
        <begin position="160"/>
        <end position="178"/>
    </location>
</feature>
<evidence type="ECO:0000256" key="5">
    <source>
        <dbReference type="ARBA" id="ARBA00022989"/>
    </source>
</evidence>
<dbReference type="Pfam" id="PF01545">
    <property type="entry name" value="Cation_efflux"/>
    <property type="match status" value="1"/>
</dbReference>
<dbReference type="GO" id="GO:0015341">
    <property type="term" value="F:zinc efflux antiporter activity"/>
    <property type="evidence" value="ECO:0007669"/>
    <property type="project" value="TreeGrafter"/>
</dbReference>
<dbReference type="InterPro" id="IPR002524">
    <property type="entry name" value="Cation_efflux"/>
</dbReference>
<dbReference type="InterPro" id="IPR058533">
    <property type="entry name" value="Cation_efflux_TM"/>
</dbReference>
<dbReference type="InterPro" id="IPR036837">
    <property type="entry name" value="Cation_efflux_CTD_sf"/>
</dbReference>
<evidence type="ECO:0000259" key="8">
    <source>
        <dbReference type="Pfam" id="PF01545"/>
    </source>
</evidence>
<comment type="subcellular location">
    <subcellularLocation>
        <location evidence="1">Membrane</location>
        <topology evidence="1">Multi-pass membrane protein</topology>
    </subcellularLocation>
</comment>
<dbReference type="GO" id="GO:0015093">
    <property type="term" value="F:ferrous iron transmembrane transporter activity"/>
    <property type="evidence" value="ECO:0007669"/>
    <property type="project" value="TreeGrafter"/>
</dbReference>
<proteinExistence type="inferred from homology"/>
<dbReference type="Gene3D" id="3.30.70.1350">
    <property type="entry name" value="Cation efflux protein, cytoplasmic domain"/>
    <property type="match status" value="1"/>
</dbReference>
<dbReference type="NCBIfam" id="TIGR01297">
    <property type="entry name" value="CDF"/>
    <property type="match status" value="1"/>
</dbReference>
<feature type="transmembrane region" description="Helical" evidence="7">
    <location>
        <begin position="184"/>
        <end position="202"/>
    </location>
</feature>
<dbReference type="EMBL" id="LR134363">
    <property type="protein sequence ID" value="VEG73744.1"/>
    <property type="molecule type" value="Genomic_DNA"/>
</dbReference>
<dbReference type="Pfam" id="PF16916">
    <property type="entry name" value="ZT_dimer"/>
    <property type="match status" value="1"/>
</dbReference>
<accession>A0A448K9Z8</accession>
<dbReference type="PANTHER" id="PTHR43840:SF15">
    <property type="entry name" value="MITOCHONDRIAL METAL TRANSPORTER 1-RELATED"/>
    <property type="match status" value="1"/>
</dbReference>
<dbReference type="Proteomes" id="UP000276899">
    <property type="component" value="Chromosome"/>
</dbReference>
<keyword evidence="4 7" id="KW-0812">Transmembrane</keyword>
<dbReference type="SUPFAM" id="SSF161111">
    <property type="entry name" value="Cation efflux protein transmembrane domain-like"/>
    <property type="match status" value="1"/>
</dbReference>
<organism evidence="10 11">
    <name type="scientific">Actinomyces slackii</name>
    <dbReference type="NCBI Taxonomy" id="52774"/>
    <lineage>
        <taxon>Bacteria</taxon>
        <taxon>Bacillati</taxon>
        <taxon>Actinomycetota</taxon>
        <taxon>Actinomycetes</taxon>
        <taxon>Actinomycetales</taxon>
        <taxon>Actinomycetaceae</taxon>
        <taxon>Actinomyces</taxon>
    </lineage>
</organism>
<keyword evidence="11" id="KW-1185">Reference proteome</keyword>
<evidence type="ECO:0000259" key="9">
    <source>
        <dbReference type="Pfam" id="PF16916"/>
    </source>
</evidence>
<feature type="domain" description="Cation efflux protein cytoplasmic" evidence="9">
    <location>
        <begin position="217"/>
        <end position="292"/>
    </location>
</feature>
<dbReference type="GO" id="GO:0005886">
    <property type="term" value="C:plasma membrane"/>
    <property type="evidence" value="ECO:0007669"/>
    <property type="project" value="TreeGrafter"/>
</dbReference>
<sequence>MSSPRYAPPKDLSKYAWLSIAAALATIALKGFAAWLTGSVGLLSDAAESVVNLVAAVVALIVLKISIRPADDDHQFGHSKAEYFSAVIEGVMIFVAAAFIIISAVERIITPVMPEQLGAGLIISTLASLLNGAVAWVLYRTGRQERSLTLVADAKHLATDVVTSGAVLLGVALVAIFQSPVLDAVVALGAGLNIMWTGFTLIRESVAGLMDAAPSAQAVAVVEEVLERHRRTGVIDFHAVRLREAGNRRFMDLHVLVPAAWSVKQGHDFTEEIIDELVAADPTLRISAHLEPIEDPRSYEDQADI</sequence>
<feature type="transmembrane region" description="Helical" evidence="7">
    <location>
        <begin position="42"/>
        <end position="63"/>
    </location>
</feature>
<feature type="transmembrane region" description="Helical" evidence="7">
    <location>
        <begin position="15"/>
        <end position="36"/>
    </location>
</feature>
<dbReference type="GO" id="GO:0015086">
    <property type="term" value="F:cadmium ion transmembrane transporter activity"/>
    <property type="evidence" value="ECO:0007669"/>
    <property type="project" value="TreeGrafter"/>
</dbReference>
<keyword evidence="5 7" id="KW-1133">Transmembrane helix</keyword>
<feature type="transmembrane region" description="Helical" evidence="7">
    <location>
        <begin position="83"/>
        <end position="105"/>
    </location>
</feature>
<dbReference type="STRING" id="1278298.GCA_000428685_02054"/>
<dbReference type="InterPro" id="IPR027469">
    <property type="entry name" value="Cation_efflux_TMD_sf"/>
</dbReference>
<dbReference type="AlphaFoldDB" id="A0A448K9Z8"/>
<comment type="similarity">
    <text evidence="2">Belongs to the cation diffusion facilitator (CDF) transporter (TC 2.A.4) family.</text>
</comment>
<keyword evidence="3" id="KW-0813">Transport</keyword>
<evidence type="ECO:0000256" key="2">
    <source>
        <dbReference type="ARBA" id="ARBA00008114"/>
    </source>
</evidence>
<dbReference type="KEGG" id="asla:NCTC11923_00353"/>
<name>A0A448K9Z8_9ACTO</name>
<keyword evidence="6 7" id="KW-0472">Membrane</keyword>
<evidence type="ECO:0000256" key="1">
    <source>
        <dbReference type="ARBA" id="ARBA00004141"/>
    </source>
</evidence>